<feature type="region of interest" description="Disordered" evidence="1">
    <location>
        <begin position="1"/>
        <end position="29"/>
    </location>
</feature>
<dbReference type="EMBL" id="JAPEUY010000022">
    <property type="protein sequence ID" value="KAJ4362019.1"/>
    <property type="molecule type" value="Genomic_DNA"/>
</dbReference>
<protein>
    <submittedName>
        <fullName evidence="2">Uncharacterized protein</fullName>
    </submittedName>
</protein>
<evidence type="ECO:0000313" key="3">
    <source>
        <dbReference type="Proteomes" id="UP001140560"/>
    </source>
</evidence>
<gene>
    <name evidence="2" type="ORF">N0V83_010960</name>
</gene>
<comment type="caution">
    <text evidence="2">The sequence shown here is derived from an EMBL/GenBank/DDBJ whole genome shotgun (WGS) entry which is preliminary data.</text>
</comment>
<proteinExistence type="predicted"/>
<evidence type="ECO:0000313" key="2">
    <source>
        <dbReference type="EMBL" id="KAJ4362019.1"/>
    </source>
</evidence>
<evidence type="ECO:0000256" key="1">
    <source>
        <dbReference type="SAM" id="MobiDB-lite"/>
    </source>
</evidence>
<dbReference type="AlphaFoldDB" id="A0A9W8Y0D0"/>
<keyword evidence="3" id="KW-1185">Reference proteome</keyword>
<dbReference type="OrthoDB" id="3790813at2759"/>
<reference evidence="2" key="1">
    <citation type="submission" date="2022-10" db="EMBL/GenBank/DDBJ databases">
        <title>Tapping the CABI collections for fungal endophytes: first genome assemblies for Collariella, Neodidymelliopsis, Ascochyta clinopodiicola, Didymella pomorum, Didymosphaeria variabile, Neocosmospora piperis and Neocucurbitaria cava.</title>
        <authorList>
            <person name="Hill R."/>
        </authorList>
    </citation>
    <scope>NUCLEOTIDE SEQUENCE</scope>
    <source>
        <strain evidence="2">IMI 356814</strain>
    </source>
</reference>
<accession>A0A9W8Y0D0</accession>
<organism evidence="2 3">
    <name type="scientific">Neocucurbitaria cava</name>
    <dbReference type="NCBI Taxonomy" id="798079"/>
    <lineage>
        <taxon>Eukaryota</taxon>
        <taxon>Fungi</taxon>
        <taxon>Dikarya</taxon>
        <taxon>Ascomycota</taxon>
        <taxon>Pezizomycotina</taxon>
        <taxon>Dothideomycetes</taxon>
        <taxon>Pleosporomycetidae</taxon>
        <taxon>Pleosporales</taxon>
        <taxon>Pleosporineae</taxon>
        <taxon>Cucurbitariaceae</taxon>
        <taxon>Neocucurbitaria</taxon>
    </lineage>
</organism>
<dbReference type="Proteomes" id="UP001140560">
    <property type="component" value="Unassembled WGS sequence"/>
</dbReference>
<sequence length="317" mass="35734">MSFFSRRPSHRPSTPPPDFATTSPPACEYDTDDTSLSWDLLTPPRTPLLTPLTNSNSSSSSSTFFDTETFPAQSYLFPSEQNGTRRTNALHALHHPVETATSLRRHASDLNWSTCRTTLLDAADSASFHLNECLNQVFEGSDVVEMHNRVASLLPLVSLPNMRQLSQTIDSVSDTVQQSIAVPLPPRHHHHRCLRESPAFIERELQGDQWAFARIKSAEARHVLVKRGICREWQVVHNQLTASWQNELNMALAATFTREKEQYGVVALFEMTPVWVLDGARKAWRLELDTGLADIVVEGPEMYGFREVEVRLGWALS</sequence>
<name>A0A9W8Y0D0_9PLEO</name>